<sequence length="61" mass="7077">MIAEIDTIKEDIYDIVAEIDDENVLLAIKTIIQNIHSNTKDNDVTDKRDLVGYIKEWVKNM</sequence>
<accession>A0A238U664</accession>
<dbReference type="EMBL" id="LT899436">
    <property type="protein sequence ID" value="SNR14602.1"/>
    <property type="molecule type" value="Genomic_DNA"/>
</dbReference>
<dbReference type="RefSeq" id="WP_095069702.1">
    <property type="nucleotide sequence ID" value="NZ_LT899436.1"/>
</dbReference>
<gene>
    <name evidence="1" type="ORF">TJEJU_0832</name>
</gene>
<reference evidence="1 2" key="1">
    <citation type="submission" date="2017-07" db="EMBL/GenBank/DDBJ databases">
        <authorList>
            <person name="Sun Z.S."/>
            <person name="Albrecht U."/>
            <person name="Echele G."/>
            <person name="Lee C.C."/>
        </authorList>
    </citation>
    <scope>NUCLEOTIDE SEQUENCE [LARGE SCALE GENOMIC DNA]</scope>
    <source>
        <strain evidence="2">type strain: KCTC 22618</strain>
    </source>
</reference>
<dbReference type="KEGG" id="tje:TJEJU_0832"/>
<proteinExistence type="predicted"/>
<evidence type="ECO:0000313" key="1">
    <source>
        <dbReference type="EMBL" id="SNR14602.1"/>
    </source>
</evidence>
<organism evidence="1 2">
    <name type="scientific">Tenacibaculum jejuense</name>
    <dbReference type="NCBI Taxonomy" id="584609"/>
    <lineage>
        <taxon>Bacteria</taxon>
        <taxon>Pseudomonadati</taxon>
        <taxon>Bacteroidota</taxon>
        <taxon>Flavobacteriia</taxon>
        <taxon>Flavobacteriales</taxon>
        <taxon>Flavobacteriaceae</taxon>
        <taxon>Tenacibaculum</taxon>
    </lineage>
</organism>
<protein>
    <submittedName>
        <fullName evidence="1">Uncharacterized protein</fullName>
    </submittedName>
</protein>
<dbReference type="OrthoDB" id="1450611at2"/>
<keyword evidence="2" id="KW-1185">Reference proteome</keyword>
<name>A0A238U664_9FLAO</name>
<evidence type="ECO:0000313" key="2">
    <source>
        <dbReference type="Proteomes" id="UP000215214"/>
    </source>
</evidence>
<dbReference type="Proteomes" id="UP000215214">
    <property type="component" value="Chromosome TJEJU"/>
</dbReference>
<dbReference type="AlphaFoldDB" id="A0A238U664"/>